<evidence type="ECO:0000256" key="4">
    <source>
        <dbReference type="SAM" id="MobiDB-lite"/>
    </source>
</evidence>
<dbReference type="PROSITE" id="PS50297">
    <property type="entry name" value="ANK_REP_REGION"/>
    <property type="match status" value="1"/>
</dbReference>
<accession>A0ABP0R3J3</accession>
<dbReference type="SMART" id="SM00248">
    <property type="entry name" value="ANK"/>
    <property type="match status" value="4"/>
</dbReference>
<dbReference type="InterPro" id="IPR002110">
    <property type="entry name" value="Ankyrin_rpt"/>
</dbReference>
<gene>
    <name evidence="5" type="ORF">SCF082_LOCUS44520</name>
</gene>
<dbReference type="Pfam" id="PF00023">
    <property type="entry name" value="Ank"/>
    <property type="match status" value="1"/>
</dbReference>
<evidence type="ECO:0000256" key="3">
    <source>
        <dbReference type="PROSITE-ProRule" id="PRU00023"/>
    </source>
</evidence>
<evidence type="ECO:0000313" key="6">
    <source>
        <dbReference type="Proteomes" id="UP001642464"/>
    </source>
</evidence>
<evidence type="ECO:0000256" key="1">
    <source>
        <dbReference type="ARBA" id="ARBA00022737"/>
    </source>
</evidence>
<comment type="caution">
    <text evidence="5">The sequence shown here is derived from an EMBL/GenBank/DDBJ whole genome shotgun (WGS) entry which is preliminary data.</text>
</comment>
<name>A0ABP0R3J3_9DINO</name>
<feature type="repeat" description="ANK" evidence="3">
    <location>
        <begin position="535"/>
        <end position="567"/>
    </location>
</feature>
<keyword evidence="2 3" id="KW-0040">ANK repeat</keyword>
<dbReference type="Proteomes" id="UP001642464">
    <property type="component" value="Unassembled WGS sequence"/>
</dbReference>
<dbReference type="PANTHER" id="PTHR24141">
    <property type="entry name" value="2-5A-DEPENDENT RIBONUCLEASE"/>
    <property type="match status" value="1"/>
</dbReference>
<dbReference type="Gene3D" id="1.25.40.20">
    <property type="entry name" value="Ankyrin repeat-containing domain"/>
    <property type="match status" value="2"/>
</dbReference>
<feature type="compositionally biased region" description="Low complexity" evidence="4">
    <location>
        <begin position="614"/>
        <end position="627"/>
    </location>
</feature>
<evidence type="ECO:0000256" key="2">
    <source>
        <dbReference type="ARBA" id="ARBA00023043"/>
    </source>
</evidence>
<sequence>MPCVAGCALHGGRSSRPKTPLERYATSLVGSETGSASSPDYWFPMYTLPVATLMKMDKIIPHEELLAGGELTIFQKSLGKAAFVSHQWVGKGHPDPEFKQMQVLQDALQNLISGTSEVNVDMVTESVYFRSKGIPASEWQEQNLYLWYDYFSCPQAAHVSEQGLQKAISSIPSYVSRSDFFIALCPVLSNPGETETFSEHSWAYRGWCRVERMVYELTFNQGSWILVKSAMHQELRVAPLNLSNCSPGEGMFTVESDRERIGVVLAKLVKGKLLFCLENMELPHYRFLLNQQTSILRGLPVKPIEDVVPGFEGEDVLERFMYQNGFQNPFDYDSAGWSPMCYACMKGDVSLVAALLKQRVDPNEKIKKARAEINLDKGCSLIHICARFRNHEAMQVLFAANAAVNVQGIPHSPVGVAAMENDPIGIRLLCSVSADPRKKSLLGDHALHMAIAAGAEDATEALLSEADSFDLSRTLHTAAGCQGTAVLVRRLIEAGADVDEPYLTSNLIRMLLAVKGLQYTWGRDTIMRRVSYHSRRATPLMIAILCGNFEVASCLLVQGANVNLRNARGKSAKDLANELRAPDYLLQAMGGAIEKCISIASPDSPSSTLRMAPSMSRQSSSSSTFTI</sequence>
<feature type="region of interest" description="Disordered" evidence="4">
    <location>
        <begin position="604"/>
        <end position="627"/>
    </location>
</feature>
<evidence type="ECO:0000313" key="5">
    <source>
        <dbReference type="EMBL" id="CAK9094744.1"/>
    </source>
</evidence>
<dbReference type="Pfam" id="PF12796">
    <property type="entry name" value="Ank_2"/>
    <property type="match status" value="1"/>
</dbReference>
<organism evidence="5 6">
    <name type="scientific">Durusdinium trenchii</name>
    <dbReference type="NCBI Taxonomy" id="1381693"/>
    <lineage>
        <taxon>Eukaryota</taxon>
        <taxon>Sar</taxon>
        <taxon>Alveolata</taxon>
        <taxon>Dinophyceae</taxon>
        <taxon>Suessiales</taxon>
        <taxon>Symbiodiniaceae</taxon>
        <taxon>Durusdinium</taxon>
    </lineage>
</organism>
<reference evidence="5 6" key="1">
    <citation type="submission" date="2024-02" db="EMBL/GenBank/DDBJ databases">
        <authorList>
            <person name="Chen Y."/>
            <person name="Shah S."/>
            <person name="Dougan E. K."/>
            <person name="Thang M."/>
            <person name="Chan C."/>
        </authorList>
    </citation>
    <scope>NUCLEOTIDE SEQUENCE [LARGE SCALE GENOMIC DNA]</scope>
</reference>
<dbReference type="PROSITE" id="PS50088">
    <property type="entry name" value="ANK_REPEAT"/>
    <property type="match status" value="1"/>
</dbReference>
<keyword evidence="1" id="KW-0677">Repeat</keyword>
<dbReference type="SUPFAM" id="SSF48403">
    <property type="entry name" value="Ankyrin repeat"/>
    <property type="match status" value="1"/>
</dbReference>
<dbReference type="EMBL" id="CAXAMM010040684">
    <property type="protein sequence ID" value="CAK9094744.1"/>
    <property type="molecule type" value="Genomic_DNA"/>
</dbReference>
<proteinExistence type="predicted"/>
<dbReference type="InterPro" id="IPR036770">
    <property type="entry name" value="Ankyrin_rpt-contain_sf"/>
</dbReference>
<keyword evidence="6" id="KW-1185">Reference proteome</keyword>
<dbReference type="PANTHER" id="PTHR24141:SF1">
    <property type="entry name" value="2-5A-DEPENDENT RIBONUCLEASE"/>
    <property type="match status" value="1"/>
</dbReference>
<protein>
    <submittedName>
        <fullName evidence="5">Ankyrin repeat domain-containing protein 17 (Gene trap ankyrin repeat protein) (Serologically defined breast cancer antigen NY-BR-16)</fullName>
    </submittedName>
</protein>